<dbReference type="SUPFAM" id="SSF64484">
    <property type="entry name" value="beta and beta-prime subunits of DNA dependent RNA-polymerase"/>
    <property type="match status" value="1"/>
</dbReference>
<dbReference type="Pfam" id="PF04983">
    <property type="entry name" value="RNA_pol_Rpb1_3"/>
    <property type="match status" value="1"/>
</dbReference>
<dbReference type="InterPro" id="IPR006592">
    <property type="entry name" value="RNA_pol_N"/>
</dbReference>
<evidence type="ECO:0000259" key="7">
    <source>
        <dbReference type="SMART" id="SM00663"/>
    </source>
</evidence>
<dbReference type="InterPro" id="IPR007066">
    <property type="entry name" value="RNA_pol_Rpb1_3"/>
</dbReference>
<evidence type="ECO:0000256" key="4">
    <source>
        <dbReference type="ARBA" id="ARBA00022695"/>
    </source>
</evidence>
<dbReference type="SMART" id="SM00663">
    <property type="entry name" value="RPOLA_N"/>
    <property type="match status" value="1"/>
</dbReference>
<dbReference type="Gene3D" id="2.40.40.20">
    <property type="match status" value="1"/>
</dbReference>
<keyword evidence="2" id="KW-0240">DNA-directed RNA polymerase</keyword>
<evidence type="ECO:0000256" key="5">
    <source>
        <dbReference type="ARBA" id="ARBA00023163"/>
    </source>
</evidence>
<comment type="catalytic activity">
    <reaction evidence="6">
        <text>RNA(n) + a ribonucleoside 5'-triphosphate = RNA(n+1) + diphosphate</text>
        <dbReference type="Rhea" id="RHEA:21248"/>
        <dbReference type="Rhea" id="RHEA-COMP:14527"/>
        <dbReference type="Rhea" id="RHEA-COMP:17342"/>
        <dbReference type="ChEBI" id="CHEBI:33019"/>
        <dbReference type="ChEBI" id="CHEBI:61557"/>
        <dbReference type="ChEBI" id="CHEBI:140395"/>
        <dbReference type="EC" id="2.7.7.6"/>
    </reaction>
</comment>
<evidence type="ECO:0000256" key="1">
    <source>
        <dbReference type="ARBA" id="ARBA00012418"/>
    </source>
</evidence>
<evidence type="ECO:0000256" key="6">
    <source>
        <dbReference type="ARBA" id="ARBA00048552"/>
    </source>
</evidence>
<name>A0ABD2XUZ1_9GENT</name>
<dbReference type="PANTHER" id="PTHR19376:SF36">
    <property type="entry name" value="DNA-DIRECTED RNA POLYMERASE IV SUBUNIT 1"/>
    <property type="match status" value="1"/>
</dbReference>
<dbReference type="EMBL" id="JBJUIK010000017">
    <property type="protein sequence ID" value="KAL3498758.1"/>
    <property type="molecule type" value="Genomic_DNA"/>
</dbReference>
<evidence type="ECO:0000313" key="8">
    <source>
        <dbReference type="EMBL" id="KAL3498758.1"/>
    </source>
</evidence>
<dbReference type="InterPro" id="IPR042102">
    <property type="entry name" value="RNA_pol_Rpb1_3_sf"/>
</dbReference>
<feature type="domain" description="RNA polymerase N-terminal" evidence="7">
    <location>
        <begin position="2"/>
        <end position="179"/>
    </location>
</feature>
<reference evidence="8 9" key="1">
    <citation type="submission" date="2024-11" db="EMBL/GenBank/DDBJ databases">
        <title>A near-complete genome assembly of Cinchona calisaya.</title>
        <authorList>
            <person name="Lian D.C."/>
            <person name="Zhao X.W."/>
            <person name="Wei L."/>
        </authorList>
    </citation>
    <scope>NUCLEOTIDE SEQUENCE [LARGE SCALE GENOMIC DNA]</scope>
    <source>
        <tissue evidence="8">Nenye</tissue>
    </source>
</reference>
<evidence type="ECO:0000256" key="3">
    <source>
        <dbReference type="ARBA" id="ARBA00022679"/>
    </source>
</evidence>
<comment type="caution">
    <text evidence="8">The sequence shown here is derived from an EMBL/GenBank/DDBJ whole genome shotgun (WGS) entry which is preliminary data.</text>
</comment>
<protein>
    <recommendedName>
        <fullName evidence="1">DNA-directed RNA polymerase</fullName>
        <ecNumber evidence="1">2.7.7.6</ecNumber>
    </recommendedName>
</protein>
<dbReference type="InterPro" id="IPR000722">
    <property type="entry name" value="RNA_pol_asu"/>
</dbReference>
<dbReference type="Proteomes" id="UP001630127">
    <property type="component" value="Unassembled WGS sequence"/>
</dbReference>
<dbReference type="AlphaFoldDB" id="A0ABD2XUZ1"/>
<dbReference type="Pfam" id="PF00623">
    <property type="entry name" value="RNA_pol_Rpb1_2"/>
    <property type="match status" value="1"/>
</dbReference>
<dbReference type="Gene3D" id="1.10.274.100">
    <property type="entry name" value="RNA polymerase Rpb1, domain 3"/>
    <property type="match status" value="1"/>
</dbReference>
<evidence type="ECO:0000256" key="2">
    <source>
        <dbReference type="ARBA" id="ARBA00022478"/>
    </source>
</evidence>
<dbReference type="GO" id="GO:0000428">
    <property type="term" value="C:DNA-directed RNA polymerase complex"/>
    <property type="evidence" value="ECO:0007669"/>
    <property type="project" value="UniProtKB-KW"/>
</dbReference>
<keyword evidence="4" id="KW-0548">Nucleotidyltransferase</keyword>
<keyword evidence="3" id="KW-0808">Transferase</keyword>
<dbReference type="Gene3D" id="3.30.1490.180">
    <property type="entry name" value="RNA polymerase ii"/>
    <property type="match status" value="1"/>
</dbReference>
<organism evidence="8 9">
    <name type="scientific">Cinchona calisaya</name>
    <dbReference type="NCBI Taxonomy" id="153742"/>
    <lineage>
        <taxon>Eukaryota</taxon>
        <taxon>Viridiplantae</taxon>
        <taxon>Streptophyta</taxon>
        <taxon>Embryophyta</taxon>
        <taxon>Tracheophyta</taxon>
        <taxon>Spermatophyta</taxon>
        <taxon>Magnoliopsida</taxon>
        <taxon>eudicotyledons</taxon>
        <taxon>Gunneridae</taxon>
        <taxon>Pentapetalae</taxon>
        <taxon>asterids</taxon>
        <taxon>lamiids</taxon>
        <taxon>Gentianales</taxon>
        <taxon>Rubiaceae</taxon>
        <taxon>Cinchonoideae</taxon>
        <taxon>Cinchoneae</taxon>
        <taxon>Cinchona</taxon>
    </lineage>
</organism>
<gene>
    <name evidence="8" type="ORF">ACH5RR_041490</name>
</gene>
<sequence>MVVVVDPKIKLGEIGVPRHIAELLQVTEYVNKWNFIKLEKYIILIFLWGEEVCVLRGGSLVRLAITDKLHSGDVLDRPILDGDIVMVNRPPSIHQHSILALSVIILPINSDLSINPLICSPLHGDFDGNCLQGYVPQSVDSRVELNELVALDKQLFNGQSGRNLLSLSHDGLTAAHLILEDGVSLNKLQMQQLQMFCSYELQFPAITKTTGNTCFWTGKQLMSLLMPPGFVYVCLSNGVHISKGEIVTSSNGTSWLWDTDGNLFDCLIKYCKDEVLQFL</sequence>
<evidence type="ECO:0000313" key="9">
    <source>
        <dbReference type="Proteomes" id="UP001630127"/>
    </source>
</evidence>
<accession>A0ABD2XUZ1</accession>
<dbReference type="InterPro" id="IPR045867">
    <property type="entry name" value="DNA-dir_RpoC_beta_prime"/>
</dbReference>
<keyword evidence="5" id="KW-0804">Transcription</keyword>
<keyword evidence="9" id="KW-1185">Reference proteome</keyword>
<dbReference type="EC" id="2.7.7.6" evidence="1"/>
<dbReference type="PANTHER" id="PTHR19376">
    <property type="entry name" value="DNA-DIRECTED RNA POLYMERASE"/>
    <property type="match status" value="1"/>
</dbReference>
<dbReference type="GO" id="GO:0003899">
    <property type="term" value="F:DNA-directed RNA polymerase activity"/>
    <property type="evidence" value="ECO:0007669"/>
    <property type="project" value="UniProtKB-EC"/>
</dbReference>
<proteinExistence type="predicted"/>